<proteinExistence type="predicted"/>
<dbReference type="RefSeq" id="WP_015219693.1">
    <property type="nucleotide sequence ID" value="NC_019776.1"/>
</dbReference>
<keyword evidence="4" id="KW-1185">Reference proteome</keyword>
<protein>
    <recommendedName>
        <fullName evidence="2">Transposase IS701-like DDE domain-containing protein</fullName>
    </recommendedName>
</protein>
<dbReference type="eggNOG" id="COG3385">
    <property type="taxonomic scope" value="Bacteria"/>
</dbReference>
<reference evidence="4" key="1">
    <citation type="journal article" date="2013" name="Proc. Natl. Acad. Sci. U.S.A.">
        <title>Improving the coverage of the cyanobacterial phylum using diversity-driven genome sequencing.</title>
        <authorList>
            <person name="Shih P.M."/>
            <person name="Wu D."/>
            <person name="Latifi A."/>
            <person name="Axen S.D."/>
            <person name="Fewer D.P."/>
            <person name="Talla E."/>
            <person name="Calteau A."/>
            <person name="Cai F."/>
            <person name="Tandeau de Marsac N."/>
            <person name="Rippka R."/>
            <person name="Herdman M."/>
            <person name="Sivonen K."/>
            <person name="Coursin T."/>
            <person name="Laurent T."/>
            <person name="Goodwin L."/>
            <person name="Nolan M."/>
            <person name="Davenport K.W."/>
            <person name="Han C.S."/>
            <person name="Rubin E.M."/>
            <person name="Eisen J.A."/>
            <person name="Woyke T."/>
            <person name="Gugger M."/>
            <person name="Kerfeld C.A."/>
        </authorList>
    </citation>
    <scope>NUCLEOTIDE SEQUENCE [LARGE SCALE GENOMIC DNA]</scope>
    <source>
        <strain evidence="4">PCC 10605</strain>
    </source>
</reference>
<dbReference type="PATRIC" id="fig|755178.3.peg.1979"/>
<organism evidence="3 4">
    <name type="scientific">Cyanobacterium aponinum (strain PCC 10605)</name>
    <dbReference type="NCBI Taxonomy" id="755178"/>
    <lineage>
        <taxon>Bacteria</taxon>
        <taxon>Bacillati</taxon>
        <taxon>Cyanobacteriota</taxon>
        <taxon>Cyanophyceae</taxon>
        <taxon>Oscillatoriophycideae</taxon>
        <taxon>Chroococcales</taxon>
        <taxon>Geminocystaceae</taxon>
        <taxon>Cyanobacterium</taxon>
    </lineage>
</organism>
<dbReference type="Proteomes" id="UP000010480">
    <property type="component" value="Chromosome"/>
</dbReference>
<evidence type="ECO:0000256" key="1">
    <source>
        <dbReference type="SAM" id="MobiDB-lite"/>
    </source>
</evidence>
<gene>
    <name evidence="3" type="ordered locus">Cyan10605_1866</name>
</gene>
<dbReference type="KEGG" id="can:Cyan10605_1866"/>
<dbReference type="HOGENOM" id="CLU_046116_2_0_3"/>
<dbReference type="OrthoDB" id="573757at2"/>
<dbReference type="InterPro" id="IPR012337">
    <property type="entry name" value="RNaseH-like_sf"/>
</dbReference>
<name>K9Z445_CYAAP</name>
<sequence>MNKYSRLQQFRFDTHQMLVKSKDAAFQLMDSIMATENARSLAEFSLSPFFHRQWSSTYEAIEDCRPNGNKFMRRYIQEIPILEYFLFGIDHTRWEFEDSPTMKDRTYQYSHCSVHSSVIGQGYSTIAWLPQLDHQGSWTLPLRHERITSFETPLNKATWQLKQVCQKLPSNIPKLVVLDCEYGNATFLKQTANVKVSKLIRVRSNLCFYGNPEPYSGRGRPKKHGDKWKLNESDNFPCADEVLEMEDPSLGQIRVSKWTQLHFYNAPLQTLTLLKIERLNPKKTGSKHRPLWLIWVGEEFLSLEKIWSQYSRRFGVDHWYRFAKQRLHWTLPNFRTPIQCQRWSDLIVNITWQLWLSKDLVQEHHLPWQKPQENLTPQRVARSMISLLMEIGSPTQTPKSRGKSNGWQKGRKRNKAKVYPTIKKRQSKSKKRRKT</sequence>
<dbReference type="AlphaFoldDB" id="K9Z445"/>
<dbReference type="NCBIfam" id="NF041680">
    <property type="entry name" value="transp_NF041680"/>
    <property type="match status" value="1"/>
</dbReference>
<feature type="compositionally biased region" description="Polar residues" evidence="1">
    <location>
        <begin position="393"/>
        <end position="407"/>
    </location>
</feature>
<evidence type="ECO:0000313" key="4">
    <source>
        <dbReference type="Proteomes" id="UP000010480"/>
    </source>
</evidence>
<accession>K9Z445</accession>
<evidence type="ECO:0000313" key="3">
    <source>
        <dbReference type="EMBL" id="AFZ53966.1"/>
    </source>
</evidence>
<feature type="domain" description="Transposase IS701-like DDE" evidence="2">
    <location>
        <begin position="23"/>
        <end position="240"/>
    </location>
</feature>
<dbReference type="SUPFAM" id="SSF53098">
    <property type="entry name" value="Ribonuclease H-like"/>
    <property type="match status" value="1"/>
</dbReference>
<feature type="compositionally biased region" description="Basic residues" evidence="1">
    <location>
        <begin position="409"/>
        <end position="435"/>
    </location>
</feature>
<dbReference type="EMBL" id="CP003947">
    <property type="protein sequence ID" value="AFZ53966.1"/>
    <property type="molecule type" value="Genomic_DNA"/>
</dbReference>
<feature type="region of interest" description="Disordered" evidence="1">
    <location>
        <begin position="393"/>
        <end position="435"/>
    </location>
</feature>
<dbReference type="InterPro" id="IPR038721">
    <property type="entry name" value="IS701-like_DDE_dom"/>
</dbReference>
<dbReference type="Pfam" id="PF13546">
    <property type="entry name" value="DDE_5"/>
    <property type="match status" value="1"/>
</dbReference>
<evidence type="ECO:0000259" key="2">
    <source>
        <dbReference type="Pfam" id="PF13546"/>
    </source>
</evidence>